<dbReference type="AlphaFoldDB" id="A0A927N2Q4"/>
<evidence type="ECO:0000259" key="3">
    <source>
        <dbReference type="Pfam" id="PF03703"/>
    </source>
</evidence>
<protein>
    <submittedName>
        <fullName evidence="4">Membrane protein YdbT with pleckstrin-like domain</fullName>
    </submittedName>
</protein>
<evidence type="ECO:0000256" key="1">
    <source>
        <dbReference type="SAM" id="MobiDB-lite"/>
    </source>
</evidence>
<keyword evidence="2" id="KW-0472">Membrane</keyword>
<feature type="domain" description="YdbS-like PH" evidence="3">
    <location>
        <begin position="90"/>
        <end position="159"/>
    </location>
</feature>
<dbReference type="InterPro" id="IPR005182">
    <property type="entry name" value="YdbS-like_PH"/>
</dbReference>
<proteinExistence type="predicted"/>
<dbReference type="Pfam" id="PF03703">
    <property type="entry name" value="bPH_2"/>
    <property type="match status" value="1"/>
</dbReference>
<gene>
    <name evidence="4" type="ORF">HEB94_008404</name>
</gene>
<sequence length="220" mass="24843">MTGPLRWLRRAIADPKIVRHLLADEGEVVVDEVRHHWVVYIIPVLECLGALVLFGVMINLPVNAAWVPFIGALLLFGHAGWRALTEHMDRFVITNMRVFRVRGVLTKKIATTPIMRILDITIDKPFAGRILGYGHFVFENAAQEQGLREVRYVGRPDQRDLTIQRLLQRSGLRATANEREEEEGTAAVVKAATTAARPRANHPRRPGPPTARRLPPPRPR</sequence>
<evidence type="ECO:0000313" key="5">
    <source>
        <dbReference type="Proteomes" id="UP000638648"/>
    </source>
</evidence>
<dbReference type="EMBL" id="JADBEM010000001">
    <property type="protein sequence ID" value="MBE1611556.1"/>
    <property type="molecule type" value="Genomic_DNA"/>
</dbReference>
<accession>A0A927N2Q4</accession>
<dbReference type="PANTHER" id="PTHR37938">
    <property type="entry name" value="BLL0215 PROTEIN"/>
    <property type="match status" value="1"/>
</dbReference>
<reference evidence="4" key="1">
    <citation type="submission" date="2020-10" db="EMBL/GenBank/DDBJ databases">
        <title>Sequencing the genomes of 1000 actinobacteria strains.</title>
        <authorList>
            <person name="Klenk H.-P."/>
        </authorList>
    </citation>
    <scope>NUCLEOTIDE SEQUENCE</scope>
    <source>
        <strain evidence="4">DSM 45354</strain>
    </source>
</reference>
<keyword evidence="5" id="KW-1185">Reference proteome</keyword>
<comment type="caution">
    <text evidence="4">The sequence shown here is derived from an EMBL/GenBank/DDBJ whole genome shotgun (WGS) entry which is preliminary data.</text>
</comment>
<feature type="region of interest" description="Disordered" evidence="1">
    <location>
        <begin position="174"/>
        <end position="220"/>
    </location>
</feature>
<evidence type="ECO:0000256" key="2">
    <source>
        <dbReference type="SAM" id="Phobius"/>
    </source>
</evidence>
<keyword evidence="2" id="KW-1133">Transmembrane helix</keyword>
<dbReference type="RefSeq" id="WP_192754751.1">
    <property type="nucleotide sequence ID" value="NZ_BAABJL010000210.1"/>
</dbReference>
<dbReference type="PANTHER" id="PTHR37938:SF1">
    <property type="entry name" value="BLL0215 PROTEIN"/>
    <property type="match status" value="1"/>
</dbReference>
<dbReference type="Proteomes" id="UP000638648">
    <property type="component" value="Unassembled WGS sequence"/>
</dbReference>
<feature type="transmembrane region" description="Helical" evidence="2">
    <location>
        <begin position="37"/>
        <end position="58"/>
    </location>
</feature>
<feature type="compositionally biased region" description="Pro residues" evidence="1">
    <location>
        <begin position="206"/>
        <end position="220"/>
    </location>
</feature>
<feature type="transmembrane region" description="Helical" evidence="2">
    <location>
        <begin position="64"/>
        <end position="81"/>
    </location>
</feature>
<organism evidence="4 5">
    <name type="scientific">Actinopolymorpha pittospori</name>
    <dbReference type="NCBI Taxonomy" id="648752"/>
    <lineage>
        <taxon>Bacteria</taxon>
        <taxon>Bacillati</taxon>
        <taxon>Actinomycetota</taxon>
        <taxon>Actinomycetes</taxon>
        <taxon>Propionibacteriales</taxon>
        <taxon>Actinopolymorphaceae</taxon>
        <taxon>Actinopolymorpha</taxon>
    </lineage>
</organism>
<name>A0A927N2Q4_9ACTN</name>
<keyword evidence="2" id="KW-0812">Transmembrane</keyword>
<feature type="compositionally biased region" description="Low complexity" evidence="1">
    <location>
        <begin position="185"/>
        <end position="198"/>
    </location>
</feature>
<evidence type="ECO:0000313" key="4">
    <source>
        <dbReference type="EMBL" id="MBE1611556.1"/>
    </source>
</evidence>